<keyword evidence="5" id="KW-1185">Reference proteome</keyword>
<comment type="caution">
    <text evidence="4">The sequence shown here is derived from an EMBL/GenBank/DDBJ whole genome shotgun (WGS) entry which is preliminary data.</text>
</comment>
<dbReference type="PROSITE" id="PS51186">
    <property type="entry name" value="GNAT"/>
    <property type="match status" value="1"/>
</dbReference>
<dbReference type="SUPFAM" id="SSF55729">
    <property type="entry name" value="Acyl-CoA N-acyltransferases (Nat)"/>
    <property type="match status" value="1"/>
</dbReference>
<organism evidence="4 5">
    <name type="scientific">Tianweitania sediminis</name>
    <dbReference type="NCBI Taxonomy" id="1502156"/>
    <lineage>
        <taxon>Bacteria</taxon>
        <taxon>Pseudomonadati</taxon>
        <taxon>Pseudomonadota</taxon>
        <taxon>Alphaproteobacteria</taxon>
        <taxon>Hyphomicrobiales</taxon>
        <taxon>Phyllobacteriaceae</taxon>
        <taxon>Tianweitania</taxon>
    </lineage>
</organism>
<evidence type="ECO:0000256" key="2">
    <source>
        <dbReference type="ARBA" id="ARBA00023315"/>
    </source>
</evidence>
<dbReference type="Proteomes" id="UP000666240">
    <property type="component" value="Unassembled WGS sequence"/>
</dbReference>
<gene>
    <name evidence="4" type="ORF">J5Y06_04510</name>
</gene>
<keyword evidence="2 4" id="KW-0012">Acyltransferase</keyword>
<dbReference type="EC" id="2.3.1.-" evidence="4"/>
<name>A0A8J7RLI1_9HYPH</name>
<dbReference type="EMBL" id="JAGIYY010000001">
    <property type="protein sequence ID" value="MBP0437919.1"/>
    <property type="molecule type" value="Genomic_DNA"/>
</dbReference>
<dbReference type="InterPro" id="IPR000182">
    <property type="entry name" value="GNAT_dom"/>
</dbReference>
<dbReference type="InterPro" id="IPR050680">
    <property type="entry name" value="YpeA/RimI_acetyltransf"/>
</dbReference>
<evidence type="ECO:0000313" key="5">
    <source>
        <dbReference type="Proteomes" id="UP000666240"/>
    </source>
</evidence>
<proteinExistence type="predicted"/>
<dbReference type="Pfam" id="PF00583">
    <property type="entry name" value="Acetyltransf_1"/>
    <property type="match status" value="1"/>
</dbReference>
<accession>A0A8J7RLI1</accession>
<dbReference type="AlphaFoldDB" id="A0A8J7RLI1"/>
<feature type="domain" description="N-acetyltransferase" evidence="3">
    <location>
        <begin position="144"/>
        <end position="283"/>
    </location>
</feature>
<keyword evidence="1 4" id="KW-0808">Transferase</keyword>
<dbReference type="Gene3D" id="3.40.630.30">
    <property type="match status" value="1"/>
</dbReference>
<evidence type="ECO:0000259" key="3">
    <source>
        <dbReference type="PROSITE" id="PS51186"/>
    </source>
</evidence>
<dbReference type="GO" id="GO:0016747">
    <property type="term" value="F:acyltransferase activity, transferring groups other than amino-acyl groups"/>
    <property type="evidence" value="ECO:0007669"/>
    <property type="project" value="InterPro"/>
</dbReference>
<evidence type="ECO:0000256" key="1">
    <source>
        <dbReference type="ARBA" id="ARBA00022679"/>
    </source>
</evidence>
<reference evidence="4" key="1">
    <citation type="submission" date="2021-03" db="EMBL/GenBank/DDBJ databases">
        <title>Genome sequencing and assembly of Tianweitania sediminis.</title>
        <authorList>
            <person name="Chhetri G."/>
        </authorList>
    </citation>
    <scope>NUCLEOTIDE SEQUENCE</scope>
    <source>
        <strain evidence="4">Z8</strain>
    </source>
</reference>
<sequence length="283" mass="31120">MDLRPHQGICGHQRRLPVVTVINHLPDRAQHLGLVRRFEAAGFRAWPAADVHYDGTWVIRLTPGHDAKRLNSVNPLDPSDLSNLDDRIRRAGERFAAAGRPLTFRLSPLAGDKLEAHFDQLGWDLVRPSLVMALDLTSEAAVEEALDQIPLKDLERFIAAAMAVHGLGPAQRPGLIDIIRAIEPQVGLFALEAEDHPLASAICVHDKDLAGLFEVATDARVRGRGYGRRVVLSALKWAKGRGARLAWLQVEASNEVAIALYRSIGFEVVYGYHYRRPPGAAAA</sequence>
<dbReference type="InterPro" id="IPR016181">
    <property type="entry name" value="Acyl_CoA_acyltransferase"/>
</dbReference>
<evidence type="ECO:0000313" key="4">
    <source>
        <dbReference type="EMBL" id="MBP0437919.1"/>
    </source>
</evidence>
<protein>
    <submittedName>
        <fullName evidence="4">GNAT family N-acetyltransferase</fullName>
        <ecNumber evidence="4">2.3.1.-</ecNumber>
    </submittedName>
</protein>
<dbReference type="PANTHER" id="PTHR43420:SF12">
    <property type="entry name" value="N-ACETYLTRANSFERASE DOMAIN-CONTAINING PROTEIN"/>
    <property type="match status" value="1"/>
</dbReference>
<dbReference type="PANTHER" id="PTHR43420">
    <property type="entry name" value="ACETYLTRANSFERASE"/>
    <property type="match status" value="1"/>
</dbReference>